<evidence type="ECO:0000313" key="2">
    <source>
        <dbReference type="EMBL" id="KAK8058070.1"/>
    </source>
</evidence>
<dbReference type="EMBL" id="JAQQWL010000009">
    <property type="protein sequence ID" value="KAK8058070.1"/>
    <property type="molecule type" value="Genomic_DNA"/>
</dbReference>
<evidence type="ECO:0000256" key="1">
    <source>
        <dbReference type="SAM" id="MobiDB-lite"/>
    </source>
</evidence>
<reference evidence="2 3" key="1">
    <citation type="submission" date="2023-01" db="EMBL/GenBank/DDBJ databases">
        <title>Analysis of 21 Apiospora genomes using comparative genomics revels a genus with tremendous synthesis potential of carbohydrate active enzymes and secondary metabolites.</title>
        <authorList>
            <person name="Sorensen T."/>
        </authorList>
    </citation>
    <scope>NUCLEOTIDE SEQUENCE [LARGE SCALE GENOMIC DNA]</scope>
    <source>
        <strain evidence="2 3">CBS 135458</strain>
    </source>
</reference>
<gene>
    <name evidence="2" type="ORF">PG994_008518</name>
</gene>
<feature type="region of interest" description="Disordered" evidence="1">
    <location>
        <begin position="38"/>
        <end position="63"/>
    </location>
</feature>
<name>A0ABR1UJ46_9PEZI</name>
<keyword evidence="3" id="KW-1185">Reference proteome</keyword>
<comment type="caution">
    <text evidence="2">The sequence shown here is derived from an EMBL/GenBank/DDBJ whole genome shotgun (WGS) entry which is preliminary data.</text>
</comment>
<evidence type="ECO:0000313" key="3">
    <source>
        <dbReference type="Proteomes" id="UP001480595"/>
    </source>
</evidence>
<protein>
    <submittedName>
        <fullName evidence="2">Uncharacterized protein</fullName>
    </submittedName>
</protein>
<organism evidence="2 3">
    <name type="scientific">Apiospora phragmitis</name>
    <dbReference type="NCBI Taxonomy" id="2905665"/>
    <lineage>
        <taxon>Eukaryota</taxon>
        <taxon>Fungi</taxon>
        <taxon>Dikarya</taxon>
        <taxon>Ascomycota</taxon>
        <taxon>Pezizomycotina</taxon>
        <taxon>Sordariomycetes</taxon>
        <taxon>Xylariomycetidae</taxon>
        <taxon>Amphisphaeriales</taxon>
        <taxon>Apiosporaceae</taxon>
        <taxon>Apiospora</taxon>
    </lineage>
</organism>
<proteinExistence type="predicted"/>
<accession>A0ABR1UJ46</accession>
<feature type="compositionally biased region" description="Basic and acidic residues" evidence="1">
    <location>
        <begin position="38"/>
        <end position="47"/>
    </location>
</feature>
<feature type="region of interest" description="Disordered" evidence="1">
    <location>
        <begin position="1"/>
        <end position="20"/>
    </location>
</feature>
<dbReference type="GeneID" id="92092990"/>
<sequence length="85" mass="9898">MRAVRGRGGDAPVHTPKPGSIPREVILFRRPLVRRDRIRNDDRRASQYERPTPMSKLKKEEKAKKGSVCWKEKPIFAFNDWVLAV</sequence>
<dbReference type="Proteomes" id="UP001480595">
    <property type="component" value="Unassembled WGS sequence"/>
</dbReference>
<dbReference type="RefSeq" id="XP_066713516.1">
    <property type="nucleotide sequence ID" value="XM_066859927.1"/>
</dbReference>